<reference evidence="2" key="1">
    <citation type="submission" date="2021-04" db="EMBL/GenBank/DDBJ databases">
        <title>First draft genome resource for Brassicaceae pathogens Fusarium oxysporum f. sp. raphani and Fusarium oxysporum f. sp. rapae.</title>
        <authorList>
            <person name="Asai S."/>
        </authorList>
    </citation>
    <scope>NUCLEOTIDE SEQUENCE</scope>
    <source>
        <strain evidence="2">Tf1208</strain>
    </source>
</reference>
<evidence type="ECO:0000313" key="3">
    <source>
        <dbReference type="Proteomes" id="UP000694050"/>
    </source>
</evidence>
<feature type="region of interest" description="Disordered" evidence="1">
    <location>
        <begin position="49"/>
        <end position="68"/>
    </location>
</feature>
<feature type="region of interest" description="Disordered" evidence="1">
    <location>
        <begin position="1"/>
        <end position="34"/>
    </location>
</feature>
<name>A0A8J5PCH9_FUSOX</name>
<dbReference type="AlphaFoldDB" id="A0A8J5PCH9"/>
<dbReference type="Proteomes" id="UP000694050">
    <property type="component" value="Unassembled WGS sequence"/>
</dbReference>
<sequence>MPKRRLFSDSEDEPHQKVRKVDNQQTEHHANLEETVSSFRRFSVSQLLDEAQPRMQPPMSEEARWFSIDDLTTYDESLNKSETDTDSEPVEESDDEPEIDYNDEDADDGPASEALQEAKAEIEDLYDLIYRNTCEIIDLKNSNWSLVEDNLGLENEVKALKAVLEAINKEPSQT</sequence>
<proteinExistence type="predicted"/>
<accession>A0A8J5PCH9</accession>
<feature type="compositionally biased region" description="Basic and acidic residues" evidence="1">
    <location>
        <begin position="13"/>
        <end position="32"/>
    </location>
</feature>
<gene>
    <name evidence="2" type="ORF">Forpe1208_v005221</name>
</gene>
<comment type="caution">
    <text evidence="2">The sequence shown here is derived from an EMBL/GenBank/DDBJ whole genome shotgun (WGS) entry which is preliminary data.</text>
</comment>
<evidence type="ECO:0000256" key="1">
    <source>
        <dbReference type="SAM" id="MobiDB-lite"/>
    </source>
</evidence>
<feature type="compositionally biased region" description="Acidic residues" evidence="1">
    <location>
        <begin position="84"/>
        <end position="110"/>
    </location>
</feature>
<feature type="region of interest" description="Disordered" evidence="1">
    <location>
        <begin position="76"/>
        <end position="116"/>
    </location>
</feature>
<dbReference type="EMBL" id="JAELUQ010000003">
    <property type="protein sequence ID" value="KAG7417147.1"/>
    <property type="molecule type" value="Genomic_DNA"/>
</dbReference>
<organism evidence="2 3">
    <name type="scientific">Fusarium oxysporum f. sp. rapae</name>
    <dbReference type="NCBI Taxonomy" id="485398"/>
    <lineage>
        <taxon>Eukaryota</taxon>
        <taxon>Fungi</taxon>
        <taxon>Dikarya</taxon>
        <taxon>Ascomycota</taxon>
        <taxon>Pezizomycotina</taxon>
        <taxon>Sordariomycetes</taxon>
        <taxon>Hypocreomycetidae</taxon>
        <taxon>Hypocreales</taxon>
        <taxon>Nectriaceae</taxon>
        <taxon>Fusarium</taxon>
        <taxon>Fusarium oxysporum species complex</taxon>
    </lineage>
</organism>
<protein>
    <submittedName>
        <fullName evidence="2">Uncharacterized protein</fullName>
    </submittedName>
</protein>
<evidence type="ECO:0000313" key="2">
    <source>
        <dbReference type="EMBL" id="KAG7417147.1"/>
    </source>
</evidence>